<dbReference type="OrthoDB" id="4250872at2"/>
<dbReference type="PRINTS" id="PR00469">
    <property type="entry name" value="PNDRDTASEII"/>
</dbReference>
<name>A0A5J6FAX6_9ACTN</name>
<evidence type="ECO:0000256" key="2">
    <source>
        <dbReference type="ARBA" id="ARBA00023002"/>
    </source>
</evidence>
<dbReference type="Gene3D" id="3.50.50.60">
    <property type="entry name" value="FAD/NAD(P)-binding domain"/>
    <property type="match status" value="2"/>
</dbReference>
<dbReference type="SUPFAM" id="SSF51905">
    <property type="entry name" value="FAD/NAD(P)-binding domain"/>
    <property type="match status" value="2"/>
</dbReference>
<comment type="catalytic activity">
    <reaction evidence="3">
        <text>[thioredoxin]-dithiol + NADP(+) = [thioredoxin]-disulfide + NADPH + H(+)</text>
        <dbReference type="Rhea" id="RHEA:20345"/>
        <dbReference type="Rhea" id="RHEA-COMP:10698"/>
        <dbReference type="Rhea" id="RHEA-COMP:10700"/>
        <dbReference type="ChEBI" id="CHEBI:15378"/>
        <dbReference type="ChEBI" id="CHEBI:29950"/>
        <dbReference type="ChEBI" id="CHEBI:50058"/>
        <dbReference type="ChEBI" id="CHEBI:57783"/>
        <dbReference type="ChEBI" id="CHEBI:58349"/>
        <dbReference type="EC" id="1.8.1.9"/>
    </reaction>
</comment>
<keyword evidence="1" id="KW-0285">Flavoprotein</keyword>
<dbReference type="InterPro" id="IPR023753">
    <property type="entry name" value="FAD/NAD-binding_dom"/>
</dbReference>
<reference evidence="6 7" key="1">
    <citation type="submission" date="2017-09" db="EMBL/GenBank/DDBJ databases">
        <authorList>
            <person name="Lee N."/>
            <person name="Cho B.-K."/>
        </authorList>
    </citation>
    <scope>NUCLEOTIDE SEQUENCE [LARGE SCALE GENOMIC DNA]</scope>
    <source>
        <strain evidence="6 7">ATCC 12769</strain>
    </source>
</reference>
<dbReference type="Proteomes" id="UP000326178">
    <property type="component" value="Chromosome"/>
</dbReference>
<evidence type="ECO:0000313" key="7">
    <source>
        <dbReference type="Proteomes" id="UP000326178"/>
    </source>
</evidence>
<dbReference type="EMBL" id="CP023702">
    <property type="protein sequence ID" value="QEU72120.1"/>
    <property type="molecule type" value="Genomic_DNA"/>
</dbReference>
<dbReference type="GO" id="GO:0004791">
    <property type="term" value="F:thioredoxin-disulfide reductase (NADPH) activity"/>
    <property type="evidence" value="ECO:0007669"/>
    <property type="project" value="UniProtKB-EC"/>
</dbReference>
<evidence type="ECO:0000256" key="4">
    <source>
        <dbReference type="SAM" id="MobiDB-lite"/>
    </source>
</evidence>
<feature type="domain" description="FAD/NAD(P)-binding" evidence="5">
    <location>
        <begin position="116"/>
        <end position="378"/>
    </location>
</feature>
<keyword evidence="2" id="KW-0560">Oxidoreductase</keyword>
<evidence type="ECO:0000313" key="6">
    <source>
        <dbReference type="EMBL" id="QEU72120.1"/>
    </source>
</evidence>
<feature type="region of interest" description="Disordered" evidence="4">
    <location>
        <begin position="1"/>
        <end position="49"/>
    </location>
</feature>
<evidence type="ECO:0000256" key="3">
    <source>
        <dbReference type="ARBA" id="ARBA00048132"/>
    </source>
</evidence>
<dbReference type="AlphaFoldDB" id="A0A5J6FAX6"/>
<protein>
    <submittedName>
        <fullName evidence="6">FAD-binding protein</fullName>
    </submittedName>
</protein>
<dbReference type="PANTHER" id="PTHR48105">
    <property type="entry name" value="THIOREDOXIN REDUCTASE 1-RELATED-RELATED"/>
    <property type="match status" value="1"/>
</dbReference>
<organism evidence="6 7">
    <name type="scientific">Streptomyces nitrosporeus</name>
    <dbReference type="NCBI Taxonomy" id="28894"/>
    <lineage>
        <taxon>Bacteria</taxon>
        <taxon>Bacillati</taxon>
        <taxon>Actinomycetota</taxon>
        <taxon>Actinomycetes</taxon>
        <taxon>Kitasatosporales</taxon>
        <taxon>Streptomycetaceae</taxon>
        <taxon>Streptomyces</taxon>
    </lineage>
</organism>
<dbReference type="InterPro" id="IPR050097">
    <property type="entry name" value="Ferredoxin-NADP_redctase_2"/>
</dbReference>
<evidence type="ECO:0000256" key="1">
    <source>
        <dbReference type="ARBA" id="ARBA00022630"/>
    </source>
</evidence>
<dbReference type="PRINTS" id="PR00368">
    <property type="entry name" value="FADPNR"/>
</dbReference>
<dbReference type="Pfam" id="PF07992">
    <property type="entry name" value="Pyr_redox_2"/>
    <property type="match status" value="1"/>
</dbReference>
<gene>
    <name evidence="6" type="ORF">CP967_09155</name>
</gene>
<dbReference type="KEGG" id="snk:CP967_09155"/>
<accession>A0A5J6FAX6</accession>
<feature type="compositionally biased region" description="Polar residues" evidence="4">
    <location>
        <begin position="33"/>
        <end position="47"/>
    </location>
</feature>
<proteinExistence type="predicted"/>
<evidence type="ECO:0000259" key="5">
    <source>
        <dbReference type="Pfam" id="PF07992"/>
    </source>
</evidence>
<sequence>MERRGPPERKPPGGRLACRSIRPGRSPDAAQAGNPSFTRRSAMQKATVTVKAKDSTVERIKRFLELNDYQGEMKVDPNAKDQVLVTGVGQTPLTNPTLTQLATQMDLLLPKSRSDYDLVVLGGGPAGLAAAINARSLYGLTTLVIEQYAPGGTAATAINRIDNYLGFHEGITAGELCHNAVLQAKSFGAEWLPGYSVTEFKASDDPKTTKHTITATNSDSPHDHVTVTASLVLISSGVMPRKLSQPGASTFEDQGIYYYALPPDADGVTAKDTIVIIGAGDSAGRAALMFADKKAQVIMLIRKTLTSDMLTVVSDKIKQAKNITLVENTEATEFKATTDPNAKLTVVTAAKSYEATAVYALISADPQTKWVEDAGITVVRKDPKDPCGLVATGMDIYFDAINNGTFDHTKHDLSKVADMTTHKPGVFAAGDVRFRALRRIATAAGEGTEAALAMHNYLTAKPHVLDAEADRPAPSYYLA</sequence>
<feature type="compositionally biased region" description="Basic and acidic residues" evidence="4">
    <location>
        <begin position="1"/>
        <end position="11"/>
    </location>
</feature>
<dbReference type="InterPro" id="IPR036188">
    <property type="entry name" value="FAD/NAD-bd_sf"/>
</dbReference>
<keyword evidence="7" id="KW-1185">Reference proteome</keyword>